<comment type="subcellular location">
    <subcellularLocation>
        <location evidence="1">Cell inner membrane</location>
        <topology evidence="1">Single-pass membrane protein</topology>
    </subcellularLocation>
</comment>
<evidence type="ECO:0000256" key="4">
    <source>
        <dbReference type="ARBA" id="ARBA00022481"/>
    </source>
</evidence>
<reference evidence="13 14" key="2">
    <citation type="journal article" date="2018" name="J. Invertebr. Pathol.">
        <title>'Candidatus Aquirickettsiella gammari' (Gammaproteobacteria: Legionellales: Coxiellaceae): A bacterial pathogen of the freshwater crustacean Gammarus fossarum (Malacostraca: Amphipoda).</title>
        <authorList>
            <person name="Bojko J."/>
            <person name="Dunn A.M."/>
            <person name="Stebbing P.D."/>
            <person name="van Aerle R."/>
            <person name="Bacela-Spychalska K."/>
            <person name="Bean T.P."/>
            <person name="Urrutia A."/>
            <person name="Stentiford G.D."/>
        </authorList>
    </citation>
    <scope>NUCLEOTIDE SEQUENCE [LARGE SCALE GENOMIC DNA]</scope>
    <source>
        <strain evidence="13">RA15029</strain>
    </source>
</reference>
<keyword evidence="8 11" id="KW-0472">Membrane</keyword>
<feature type="transmembrane region" description="Helical" evidence="11">
    <location>
        <begin position="32"/>
        <end position="57"/>
    </location>
</feature>
<keyword evidence="7 11" id="KW-1133">Transmembrane helix</keyword>
<accession>A0A370CI10</accession>
<dbReference type="Pfam" id="PF12019">
    <property type="entry name" value="GspH"/>
    <property type="match status" value="1"/>
</dbReference>
<name>A0A370CI10_9COXI</name>
<dbReference type="Proteomes" id="UP000226429">
    <property type="component" value="Unassembled WGS sequence"/>
</dbReference>
<dbReference type="AlphaFoldDB" id="A0A370CI10"/>
<evidence type="ECO:0000256" key="2">
    <source>
        <dbReference type="ARBA" id="ARBA00021549"/>
    </source>
</evidence>
<protein>
    <recommendedName>
        <fullName evidence="2">Type II secretion system protein H</fullName>
    </recommendedName>
    <alternativeName>
        <fullName evidence="10">General secretion pathway protein H</fullName>
    </alternativeName>
</protein>
<evidence type="ECO:0000256" key="10">
    <source>
        <dbReference type="ARBA" id="ARBA00030775"/>
    </source>
</evidence>
<evidence type="ECO:0000256" key="11">
    <source>
        <dbReference type="SAM" id="Phobius"/>
    </source>
</evidence>
<evidence type="ECO:0000256" key="8">
    <source>
        <dbReference type="ARBA" id="ARBA00023136"/>
    </source>
</evidence>
<keyword evidence="6 11" id="KW-0812">Transmembrane</keyword>
<sequence length="203" mass="22924">MAGYAMCKKTTKQRNDRPAQLNKHFSKTSLGLGFSLIELLFTMALLSILLSLAFPVYRHLIAQLRLFTLTERINMTIHYARSEAIRRQSLVTICKSKGGKSCSGRWKDGWIVFFAKNPSDLVDSTTLLRVYPALGRTDFLAWHGSRSDNYLQLRPDGSTYGQNGSFIICVGVLSKKVAWSVKVSQTGRLRVDKKNAKYSDCNY</sequence>
<dbReference type="SUPFAM" id="SSF54523">
    <property type="entry name" value="Pili subunits"/>
    <property type="match status" value="1"/>
</dbReference>
<keyword evidence="5" id="KW-0997">Cell inner membrane</keyword>
<reference evidence="13 14" key="1">
    <citation type="journal article" date="2017" name="Int. J. Syst. Evol. Microbiol.">
        <title>Aquarickettsiella crustaci n. gen. n. sp. (Gammaproteobacteria: Legionellales: Coxiellaceae); a bacterial pathogen of the freshwater crustacean: Gammarus fossarum (Malacostraca: Amphipoda).</title>
        <authorList>
            <person name="Bojko J."/>
            <person name="Dunn A.M."/>
            <person name="Stebbing P.D."/>
            <person name="Van Aerle R."/>
            <person name="Bacela-Spychalska K."/>
            <person name="Bean T.P."/>
            <person name="Stentiford G.D."/>
        </authorList>
    </citation>
    <scope>NUCLEOTIDE SEQUENCE [LARGE SCALE GENOMIC DNA]</scope>
    <source>
        <strain evidence="13">RA15029</strain>
    </source>
</reference>
<keyword evidence="4" id="KW-0488">Methylation</keyword>
<evidence type="ECO:0000313" key="13">
    <source>
        <dbReference type="EMBL" id="RDH40413.1"/>
    </source>
</evidence>
<evidence type="ECO:0000256" key="5">
    <source>
        <dbReference type="ARBA" id="ARBA00022519"/>
    </source>
</evidence>
<dbReference type="EMBL" id="NMOS02000009">
    <property type="protein sequence ID" value="RDH40413.1"/>
    <property type="molecule type" value="Genomic_DNA"/>
</dbReference>
<evidence type="ECO:0000256" key="7">
    <source>
        <dbReference type="ARBA" id="ARBA00022989"/>
    </source>
</evidence>
<dbReference type="GO" id="GO:0015627">
    <property type="term" value="C:type II protein secretion system complex"/>
    <property type="evidence" value="ECO:0007669"/>
    <property type="project" value="InterPro"/>
</dbReference>
<dbReference type="InterPro" id="IPR045584">
    <property type="entry name" value="Pilin-like"/>
</dbReference>
<gene>
    <name evidence="13" type="ORF">CFE62_004070</name>
</gene>
<evidence type="ECO:0000259" key="12">
    <source>
        <dbReference type="Pfam" id="PF12019"/>
    </source>
</evidence>
<dbReference type="GO" id="GO:0015628">
    <property type="term" value="P:protein secretion by the type II secretion system"/>
    <property type="evidence" value="ECO:0007669"/>
    <property type="project" value="InterPro"/>
</dbReference>
<dbReference type="InterPro" id="IPR022346">
    <property type="entry name" value="T2SS_GspH"/>
</dbReference>
<evidence type="ECO:0000256" key="3">
    <source>
        <dbReference type="ARBA" id="ARBA00022475"/>
    </source>
</evidence>
<evidence type="ECO:0000256" key="9">
    <source>
        <dbReference type="ARBA" id="ARBA00025772"/>
    </source>
</evidence>
<proteinExistence type="inferred from homology"/>
<keyword evidence="14" id="KW-1185">Reference proteome</keyword>
<evidence type="ECO:0000313" key="14">
    <source>
        <dbReference type="Proteomes" id="UP000226429"/>
    </source>
</evidence>
<dbReference type="NCBIfam" id="TIGR02532">
    <property type="entry name" value="IV_pilin_GFxxxE"/>
    <property type="match status" value="1"/>
</dbReference>
<feature type="domain" description="General secretion pathway GspH" evidence="12">
    <location>
        <begin position="70"/>
        <end position="187"/>
    </location>
</feature>
<keyword evidence="3" id="KW-1003">Cell membrane</keyword>
<dbReference type="Gene3D" id="3.55.40.10">
    <property type="entry name" value="minor pseudopilin epsh domain"/>
    <property type="match status" value="1"/>
</dbReference>
<dbReference type="InterPro" id="IPR012902">
    <property type="entry name" value="N_methyl_site"/>
</dbReference>
<evidence type="ECO:0000256" key="6">
    <source>
        <dbReference type="ARBA" id="ARBA00022692"/>
    </source>
</evidence>
<comment type="caution">
    <text evidence="13">The sequence shown here is derived from an EMBL/GenBank/DDBJ whole genome shotgun (WGS) entry which is preliminary data.</text>
</comment>
<evidence type="ECO:0000256" key="1">
    <source>
        <dbReference type="ARBA" id="ARBA00004377"/>
    </source>
</evidence>
<comment type="similarity">
    <text evidence="9">Belongs to the GSP H family.</text>
</comment>
<dbReference type="GO" id="GO:0005886">
    <property type="term" value="C:plasma membrane"/>
    <property type="evidence" value="ECO:0007669"/>
    <property type="project" value="UniProtKB-SubCell"/>
</dbReference>
<organism evidence="13 14">
    <name type="scientific">Candidatus Aquirickettsiella gammari</name>
    <dbReference type="NCBI Taxonomy" id="2016198"/>
    <lineage>
        <taxon>Bacteria</taxon>
        <taxon>Pseudomonadati</taxon>
        <taxon>Pseudomonadota</taxon>
        <taxon>Gammaproteobacteria</taxon>
        <taxon>Legionellales</taxon>
        <taxon>Coxiellaceae</taxon>
        <taxon>Candidatus Aquirickettsiella</taxon>
    </lineage>
</organism>